<proteinExistence type="predicted"/>
<dbReference type="PANTHER" id="PTHR13582">
    <property type="entry name" value="M-PHASE PHOSPHOPROTEIN 6"/>
    <property type="match status" value="1"/>
</dbReference>
<organism evidence="2 3">
    <name type="scientific">Ceratina calcarata</name>
    <dbReference type="NCBI Taxonomy" id="156304"/>
    <lineage>
        <taxon>Eukaryota</taxon>
        <taxon>Metazoa</taxon>
        <taxon>Ecdysozoa</taxon>
        <taxon>Arthropoda</taxon>
        <taxon>Hexapoda</taxon>
        <taxon>Insecta</taxon>
        <taxon>Pterygota</taxon>
        <taxon>Neoptera</taxon>
        <taxon>Endopterygota</taxon>
        <taxon>Hymenoptera</taxon>
        <taxon>Apocrita</taxon>
        <taxon>Aculeata</taxon>
        <taxon>Apoidea</taxon>
        <taxon>Anthophila</taxon>
        <taxon>Apidae</taxon>
        <taxon>Ceratina</taxon>
        <taxon>Zadontomerus</taxon>
    </lineage>
</organism>
<evidence type="ECO:0000313" key="2">
    <source>
        <dbReference type="Proteomes" id="UP000694925"/>
    </source>
</evidence>
<protein>
    <submittedName>
        <fullName evidence="3">M-phase phosphoprotein 6</fullName>
    </submittedName>
</protein>
<dbReference type="CTD" id="35382"/>
<accession>A0AAJ7NB88</accession>
<feature type="compositionally biased region" description="Basic residues" evidence="1">
    <location>
        <begin position="135"/>
        <end position="146"/>
    </location>
</feature>
<dbReference type="AlphaFoldDB" id="A0AAJ7NB88"/>
<feature type="compositionally biased region" description="Basic and acidic residues" evidence="1">
    <location>
        <begin position="120"/>
        <end position="134"/>
    </location>
</feature>
<dbReference type="Pfam" id="PF10175">
    <property type="entry name" value="MPP6"/>
    <property type="match status" value="1"/>
</dbReference>
<feature type="region of interest" description="Disordered" evidence="1">
    <location>
        <begin position="82"/>
        <end position="146"/>
    </location>
</feature>
<reference evidence="3" key="1">
    <citation type="submission" date="2025-08" db="UniProtKB">
        <authorList>
            <consortium name="RefSeq"/>
        </authorList>
    </citation>
    <scope>IDENTIFICATION</scope>
    <source>
        <tissue evidence="3">Whole body</tissue>
    </source>
</reference>
<dbReference type="InterPro" id="IPR019324">
    <property type="entry name" value="MPP6"/>
</dbReference>
<dbReference type="Proteomes" id="UP000694925">
    <property type="component" value="Unplaced"/>
</dbReference>
<name>A0AAJ7NB88_9HYME</name>
<dbReference type="RefSeq" id="XP_017886821.1">
    <property type="nucleotide sequence ID" value="XM_018031332.2"/>
</dbReference>
<feature type="compositionally biased region" description="Basic and acidic residues" evidence="1">
    <location>
        <begin position="82"/>
        <end position="98"/>
    </location>
</feature>
<evidence type="ECO:0000313" key="3">
    <source>
        <dbReference type="RefSeq" id="XP_017886821.1"/>
    </source>
</evidence>
<dbReference type="PANTHER" id="PTHR13582:SF0">
    <property type="entry name" value="M-PHASE PHOSPHOPROTEIN 6"/>
    <property type="match status" value="1"/>
</dbReference>
<dbReference type="KEGG" id="ccal:108629009"/>
<keyword evidence="2" id="KW-1185">Reference proteome</keyword>
<sequence length="146" mass="17704">MSKPKLSRSILEMKFMKRTKEKVQKQEFQEEGEEYFGNELTKRMKKESERFVSEPSYVFCEKLVDGRISFQGMNPEIEKLMEEERRNERVRNEQKQEADISDEQMAKSLSNYRKKTKVNYKRERSFKMHDDRNGPSKKPKFLKPDY</sequence>
<evidence type="ECO:0000256" key="1">
    <source>
        <dbReference type="SAM" id="MobiDB-lite"/>
    </source>
</evidence>
<dbReference type="GO" id="GO:0000460">
    <property type="term" value="P:maturation of 5.8S rRNA"/>
    <property type="evidence" value="ECO:0007669"/>
    <property type="project" value="TreeGrafter"/>
</dbReference>
<dbReference type="GeneID" id="108629009"/>
<gene>
    <name evidence="3" type="primary">LOC108629009</name>
</gene>